<feature type="domain" description="MATH" evidence="1">
    <location>
        <begin position="54"/>
        <end position="197"/>
    </location>
</feature>
<evidence type="ECO:0000313" key="3">
    <source>
        <dbReference type="EMBL" id="CAF3943676.1"/>
    </source>
</evidence>
<dbReference type="CDD" id="cd00270">
    <property type="entry name" value="MATH_TRAF_C"/>
    <property type="match status" value="1"/>
</dbReference>
<organism evidence="3 4">
    <name type="scientific">Rotaria sordida</name>
    <dbReference type="NCBI Taxonomy" id="392033"/>
    <lineage>
        <taxon>Eukaryota</taxon>
        <taxon>Metazoa</taxon>
        <taxon>Spiralia</taxon>
        <taxon>Gnathifera</taxon>
        <taxon>Rotifera</taxon>
        <taxon>Eurotatoria</taxon>
        <taxon>Bdelloidea</taxon>
        <taxon>Philodinida</taxon>
        <taxon>Philodinidae</taxon>
        <taxon>Rotaria</taxon>
    </lineage>
</organism>
<proteinExistence type="predicted"/>
<protein>
    <recommendedName>
        <fullName evidence="1">MATH domain-containing protein</fullName>
    </recommendedName>
</protein>
<sequence>MEVHYLTQEHQVAIINCIRHLSNVHPDKHFENHLEMALSKLQVYETINILTDGIHTLNNNVERLRNAQSGRQTSIYSPPFYSSPTGYKMCARLHLNGDGDGQGTHMSLFFVLMKGKYDDILGWPFNSRIIFSLYDQTDKKQHIFDTFQPDVIPNSCQRPHTDTNIASGIPKFIPLAIIEQENNPYVQEDAIFIKIMVDFNQIPDDLLPYVLNLDPGLPTLQQHKLIQEAINNFYQNQSITNITNTQNISQIILSS</sequence>
<dbReference type="InterPro" id="IPR008974">
    <property type="entry name" value="TRAF-like"/>
</dbReference>
<dbReference type="Pfam" id="PF21355">
    <property type="entry name" value="TRAF-mep_MATH"/>
    <property type="match status" value="1"/>
</dbReference>
<evidence type="ECO:0000259" key="1">
    <source>
        <dbReference type="PROSITE" id="PS50144"/>
    </source>
</evidence>
<dbReference type="Proteomes" id="UP000663823">
    <property type="component" value="Unassembled WGS sequence"/>
</dbReference>
<dbReference type="OrthoDB" id="5947827at2759"/>
<dbReference type="EMBL" id="CAJOAX010005320">
    <property type="protein sequence ID" value="CAF3943676.1"/>
    <property type="molecule type" value="Genomic_DNA"/>
</dbReference>
<dbReference type="Gene3D" id="2.60.210.10">
    <property type="entry name" value="Apoptosis, Tumor Necrosis Factor Receptor Associated Protein 2, Chain A"/>
    <property type="match status" value="1"/>
</dbReference>
<dbReference type="AlphaFoldDB" id="A0A819K4N0"/>
<dbReference type="InterPro" id="IPR002083">
    <property type="entry name" value="MATH/TRAF_dom"/>
</dbReference>
<evidence type="ECO:0000313" key="2">
    <source>
        <dbReference type="EMBL" id="CAF1054620.1"/>
    </source>
</evidence>
<gene>
    <name evidence="3" type="ORF">OTI717_LOCUS26002</name>
    <name evidence="2" type="ORF">RFH988_LOCUS16919</name>
</gene>
<dbReference type="InterPro" id="IPR049342">
    <property type="entry name" value="TRAF1-6_MATH_dom"/>
</dbReference>
<dbReference type="Proteomes" id="UP000663882">
    <property type="component" value="Unassembled WGS sequence"/>
</dbReference>
<dbReference type="SUPFAM" id="SSF49599">
    <property type="entry name" value="TRAF domain-like"/>
    <property type="match status" value="1"/>
</dbReference>
<name>A0A819K4N0_9BILA</name>
<dbReference type="SMART" id="SM00061">
    <property type="entry name" value="MATH"/>
    <property type="match status" value="1"/>
</dbReference>
<reference evidence="3" key="1">
    <citation type="submission" date="2021-02" db="EMBL/GenBank/DDBJ databases">
        <authorList>
            <person name="Nowell W R."/>
        </authorList>
    </citation>
    <scope>NUCLEOTIDE SEQUENCE</scope>
</reference>
<dbReference type="EMBL" id="CAJNOO010000884">
    <property type="protein sequence ID" value="CAF1054620.1"/>
    <property type="molecule type" value="Genomic_DNA"/>
</dbReference>
<evidence type="ECO:0000313" key="4">
    <source>
        <dbReference type="Proteomes" id="UP000663823"/>
    </source>
</evidence>
<comment type="caution">
    <text evidence="3">The sequence shown here is derived from an EMBL/GenBank/DDBJ whole genome shotgun (WGS) entry which is preliminary data.</text>
</comment>
<dbReference type="PROSITE" id="PS50144">
    <property type="entry name" value="MATH"/>
    <property type="match status" value="1"/>
</dbReference>
<accession>A0A819K4N0</accession>
<dbReference type="GO" id="GO:0043122">
    <property type="term" value="P:regulation of canonical NF-kappaB signal transduction"/>
    <property type="evidence" value="ECO:0007669"/>
    <property type="project" value="TreeGrafter"/>
</dbReference>
<dbReference type="PANTHER" id="PTHR10131:SF94">
    <property type="entry name" value="TNF RECEPTOR-ASSOCIATED FACTOR 4"/>
    <property type="match status" value="1"/>
</dbReference>
<dbReference type="PANTHER" id="PTHR10131">
    <property type="entry name" value="TNF RECEPTOR ASSOCIATED FACTOR"/>
    <property type="match status" value="1"/>
</dbReference>